<reference evidence="3 5" key="1">
    <citation type="journal article" date="2019" name="Sci. Rep.">
        <title>Orb-weaving spider Araneus ventricosus genome elucidates the spidroin gene catalogue.</title>
        <authorList>
            <person name="Kono N."/>
            <person name="Nakamura H."/>
            <person name="Ohtoshi R."/>
            <person name="Moran D.A.P."/>
            <person name="Shinohara A."/>
            <person name="Yoshida Y."/>
            <person name="Fujiwara M."/>
            <person name="Mori M."/>
            <person name="Tomita M."/>
            <person name="Arakawa K."/>
        </authorList>
    </citation>
    <scope>NUCLEOTIDE SEQUENCE [LARGE SCALE GENOMIC DNA]</scope>
</reference>
<dbReference type="EMBL" id="BGPR01216270">
    <property type="protein sequence ID" value="GBN52787.1"/>
    <property type="molecule type" value="Genomic_DNA"/>
</dbReference>
<proteinExistence type="predicted"/>
<keyword evidence="5" id="KW-1185">Reference proteome</keyword>
<evidence type="ECO:0000313" key="3">
    <source>
        <dbReference type="EMBL" id="GBN52794.1"/>
    </source>
</evidence>
<accession>A0A4Y2PNA7</accession>
<evidence type="ECO:0000313" key="5">
    <source>
        <dbReference type="Proteomes" id="UP000499080"/>
    </source>
</evidence>
<evidence type="ECO:0000313" key="4">
    <source>
        <dbReference type="EMBL" id="GBN52822.1"/>
    </source>
</evidence>
<dbReference type="AlphaFoldDB" id="A0A4Y2PNA7"/>
<dbReference type="EMBL" id="BGPR01216273">
    <property type="protein sequence ID" value="GBN52794.1"/>
    <property type="molecule type" value="Genomic_DNA"/>
</dbReference>
<gene>
    <name evidence="4" type="ORF">AVEN_147650_1</name>
    <name evidence="1" type="ORF">AVEN_191821_1</name>
    <name evidence="2" type="ORF">AVEN_67840_1</name>
    <name evidence="3" type="ORF">AVEN_80339_1</name>
</gene>
<name>A0A4Y2PNA7_ARAVE</name>
<comment type="caution">
    <text evidence="3">The sequence shown here is derived from an EMBL/GenBank/DDBJ whole genome shotgun (WGS) entry which is preliminary data.</text>
</comment>
<dbReference type="EMBL" id="BGPR01216241">
    <property type="protein sequence ID" value="GBN52728.1"/>
    <property type="molecule type" value="Genomic_DNA"/>
</dbReference>
<evidence type="ECO:0000313" key="2">
    <source>
        <dbReference type="EMBL" id="GBN52787.1"/>
    </source>
</evidence>
<evidence type="ECO:0000313" key="1">
    <source>
        <dbReference type="EMBL" id="GBN52728.1"/>
    </source>
</evidence>
<dbReference type="EMBL" id="BGPR01216289">
    <property type="protein sequence ID" value="GBN52822.1"/>
    <property type="molecule type" value="Genomic_DNA"/>
</dbReference>
<sequence>MRSDNLSPPIKCPITVFFSSQKPHFSVLERNQRTSCWSPATKTVPFRCKIRLANSMDMLSDDPLVALRCCLLRFSSSATALNVRQSTFLSPLSSAFLFRSQAISAHYSAFCSRFFRLLANH</sequence>
<dbReference type="Proteomes" id="UP000499080">
    <property type="component" value="Unassembled WGS sequence"/>
</dbReference>
<protein>
    <submittedName>
        <fullName evidence="3">Uncharacterized protein</fullName>
    </submittedName>
</protein>
<organism evidence="3 5">
    <name type="scientific">Araneus ventricosus</name>
    <name type="common">Orbweaver spider</name>
    <name type="synonym">Epeira ventricosa</name>
    <dbReference type="NCBI Taxonomy" id="182803"/>
    <lineage>
        <taxon>Eukaryota</taxon>
        <taxon>Metazoa</taxon>
        <taxon>Ecdysozoa</taxon>
        <taxon>Arthropoda</taxon>
        <taxon>Chelicerata</taxon>
        <taxon>Arachnida</taxon>
        <taxon>Araneae</taxon>
        <taxon>Araneomorphae</taxon>
        <taxon>Entelegynae</taxon>
        <taxon>Araneoidea</taxon>
        <taxon>Araneidae</taxon>
        <taxon>Araneus</taxon>
    </lineage>
</organism>